<dbReference type="SUPFAM" id="SSF53067">
    <property type="entry name" value="Actin-like ATPase domain"/>
    <property type="match status" value="2"/>
</dbReference>
<keyword evidence="1" id="KW-0547">Nucleotide-binding</keyword>
<sequence length="827" mass="93469">MPPRSTIDPTRDRLNVLLDDGSGLLKVGCRHVLAGASVNKAPIDIIELNDAREKSLEQTVIWDEGTDVMLYGNFEVNEWLSSHPQDKHRVISGWKLGVCDSHKSSHQARLYWKNAEFADNDSRYFSKIACLTNLYTRRYKEMYRRILRYYRESSPKGIVLESDYWENIQIEAQVTVPAIWGTEARVMVRNAAANAGFRNVRLRFEPHCCAAQEMGLLMEGQDGTATIAWYDIGHATNDWSAVRIRPAETEGQRTMEIVGTPSGGLLGSHVVHELAWEHLLKSTRLARHGGLEEVLARLGNLSEVDFTRQYQKKIEEEKKRATLERFTVTVYGTETWQDREDGIERFDVEIYPKQMRSWLETWTLRLQEDLEGYLRDEALQNEPLNGIVVTGGGSFNRIVMAGLTATAKAQGLRLGKGQEPFPVACGGLRQYLENEPDSAPEGTFYVVRDVAFDWRIHDDAIQEWKYDSSTRRKVAILHPAICSDGPPDDAYPGDTYSVVVDRLAPLSKALPSGEIHYPHVPMTFTVDVDEETLLHFPIYCSKSSCEDGDPLRQTDGSLRPGFQQFQCRIAEIGIDWDIWGDHAKVIDGRRLLKIQALLQLQAGDENWSLEVTLLEPGEVIQFIDRPQNDGYDQASGSKKRKWTAKRPSHLRSCNPDAKYRILHKLSLELWNKHRTHIIGDDKRKAEPLMEAKKPEIESRGKPADKKKGTAKRASKSGGSEMTHETQSKSLANSGESRSRTAHTKNSVEPQGDRLRPPPAAPDIHSQAEEGARNGGRLPSVRRHRRGENGDTTLSEERQMQALLSEVRDQDMIDWTSNFADEILAADG</sequence>
<evidence type="ECO:0000313" key="5">
    <source>
        <dbReference type="Proteomes" id="UP001296104"/>
    </source>
</evidence>
<dbReference type="GO" id="GO:0140662">
    <property type="term" value="F:ATP-dependent protein folding chaperone"/>
    <property type="evidence" value="ECO:0007669"/>
    <property type="project" value="InterPro"/>
</dbReference>
<dbReference type="CDD" id="cd10170">
    <property type="entry name" value="ASKHA_NBD_HSP70"/>
    <property type="match status" value="1"/>
</dbReference>
<evidence type="ECO:0008006" key="6">
    <source>
        <dbReference type="Google" id="ProtNLM"/>
    </source>
</evidence>
<dbReference type="AlphaFoldDB" id="A0AAI8YW01"/>
<keyword evidence="5" id="KW-1185">Reference proteome</keyword>
<feature type="compositionally biased region" description="Basic residues" evidence="3">
    <location>
        <begin position="637"/>
        <end position="649"/>
    </location>
</feature>
<organism evidence="4 5">
    <name type="scientific">Lecanosticta acicola</name>
    <dbReference type="NCBI Taxonomy" id="111012"/>
    <lineage>
        <taxon>Eukaryota</taxon>
        <taxon>Fungi</taxon>
        <taxon>Dikarya</taxon>
        <taxon>Ascomycota</taxon>
        <taxon>Pezizomycotina</taxon>
        <taxon>Dothideomycetes</taxon>
        <taxon>Dothideomycetidae</taxon>
        <taxon>Mycosphaerellales</taxon>
        <taxon>Mycosphaerellaceae</taxon>
        <taxon>Lecanosticta</taxon>
    </lineage>
</organism>
<dbReference type="InterPro" id="IPR043129">
    <property type="entry name" value="ATPase_NBD"/>
</dbReference>
<feature type="region of interest" description="Disordered" evidence="3">
    <location>
        <begin position="625"/>
        <end position="649"/>
    </location>
</feature>
<dbReference type="EMBL" id="CAVMBE010000014">
    <property type="protein sequence ID" value="CAK3935784.1"/>
    <property type="molecule type" value="Genomic_DNA"/>
</dbReference>
<dbReference type="GO" id="GO:0005524">
    <property type="term" value="F:ATP binding"/>
    <property type="evidence" value="ECO:0007669"/>
    <property type="project" value="UniProtKB-KW"/>
</dbReference>
<gene>
    <name evidence="4" type="ORF">LECACI_7A003012</name>
</gene>
<dbReference type="InterPro" id="IPR013126">
    <property type="entry name" value="Hsp_70_fam"/>
</dbReference>
<dbReference type="Gene3D" id="3.90.640.10">
    <property type="entry name" value="Actin, Chain A, domain 4"/>
    <property type="match status" value="1"/>
</dbReference>
<evidence type="ECO:0000256" key="1">
    <source>
        <dbReference type="ARBA" id="ARBA00022741"/>
    </source>
</evidence>
<evidence type="ECO:0000256" key="2">
    <source>
        <dbReference type="ARBA" id="ARBA00022840"/>
    </source>
</evidence>
<dbReference type="Proteomes" id="UP001296104">
    <property type="component" value="Unassembled WGS sequence"/>
</dbReference>
<feature type="region of interest" description="Disordered" evidence="3">
    <location>
        <begin position="681"/>
        <end position="796"/>
    </location>
</feature>
<dbReference type="Pfam" id="PF00012">
    <property type="entry name" value="HSP70"/>
    <property type="match status" value="1"/>
</dbReference>
<name>A0AAI8YW01_9PEZI</name>
<reference evidence="4" key="1">
    <citation type="submission" date="2023-11" db="EMBL/GenBank/DDBJ databases">
        <authorList>
            <person name="Alioto T."/>
            <person name="Alioto T."/>
            <person name="Gomez Garrido J."/>
        </authorList>
    </citation>
    <scope>NUCLEOTIDE SEQUENCE</scope>
</reference>
<feature type="compositionally biased region" description="Basic and acidic residues" evidence="3">
    <location>
        <begin position="681"/>
        <end position="707"/>
    </location>
</feature>
<evidence type="ECO:0000313" key="4">
    <source>
        <dbReference type="EMBL" id="CAK3935784.1"/>
    </source>
</evidence>
<evidence type="ECO:0000256" key="3">
    <source>
        <dbReference type="SAM" id="MobiDB-lite"/>
    </source>
</evidence>
<comment type="caution">
    <text evidence="4">The sequence shown here is derived from an EMBL/GenBank/DDBJ whole genome shotgun (WGS) entry which is preliminary data.</text>
</comment>
<accession>A0AAI8YW01</accession>
<dbReference type="Gene3D" id="3.30.420.40">
    <property type="match status" value="2"/>
</dbReference>
<proteinExistence type="predicted"/>
<protein>
    <recommendedName>
        <fullName evidence="6">Actin-like ATPase domain-containing protein</fullName>
    </recommendedName>
</protein>
<keyword evidence="2" id="KW-0067">ATP-binding</keyword>